<evidence type="ECO:0000256" key="6">
    <source>
        <dbReference type="ARBA" id="ARBA00023136"/>
    </source>
</evidence>
<evidence type="ECO:0000313" key="11">
    <source>
        <dbReference type="Proteomes" id="UP000271573"/>
    </source>
</evidence>
<sequence>MIRAGRRGGADWWLFAAVGGLMVISPLVVWSATQNGQADGGAGGVTYLVKQLINIAIGLVLMVVAMRTDYRMIRLLTPIVYLGSVLGLILVLAIGTNVNGHKAWIQFGPVSIQPAEFAKLAVVVSMALVIAERSERRGRTMHVVTPRDLLAMLALVVPPALLIILQPDLGTEIVLGVTVFGVLAVAGTPAKWLAGMAATTLVGIAVVVQAHVLKQYQIDRFMAFTNPNLDRQGAGFNVQQAKIAIGDGGWFGQGLFHGQVTRSGLVPEQHTDFIFTVVGEELGLIGALVVVGLLGVILWRCLVIARNSPDMFGRVCAAGFATWFGFEAFENAGMCVGIMPVTGVPMPFVSYGGSAMFACLAAVGLLQNFHRRTS</sequence>
<dbReference type="GO" id="GO:0005886">
    <property type="term" value="C:plasma membrane"/>
    <property type="evidence" value="ECO:0007669"/>
    <property type="project" value="TreeGrafter"/>
</dbReference>
<dbReference type="KEGG" id="nbe:Back2_23670"/>
<keyword evidence="4" id="KW-0133">Cell shape</keyword>
<evidence type="ECO:0000256" key="5">
    <source>
        <dbReference type="ARBA" id="ARBA00022989"/>
    </source>
</evidence>
<dbReference type="AlphaFoldDB" id="A0A3G9IGA3"/>
<dbReference type="RefSeq" id="WP_231998713.1">
    <property type="nucleotide sequence ID" value="NZ_AP019307.1"/>
</dbReference>
<dbReference type="GO" id="GO:0032153">
    <property type="term" value="C:cell division site"/>
    <property type="evidence" value="ECO:0007669"/>
    <property type="project" value="TreeGrafter"/>
</dbReference>
<dbReference type="GO" id="GO:0008360">
    <property type="term" value="P:regulation of cell shape"/>
    <property type="evidence" value="ECO:0007669"/>
    <property type="project" value="UniProtKB-KW"/>
</dbReference>
<feature type="transmembrane region" description="Helical" evidence="9">
    <location>
        <begin position="311"/>
        <end position="329"/>
    </location>
</feature>
<dbReference type="GO" id="GO:0051301">
    <property type="term" value="P:cell division"/>
    <property type="evidence" value="ECO:0007669"/>
    <property type="project" value="InterPro"/>
</dbReference>
<proteinExistence type="predicted"/>
<evidence type="ECO:0000256" key="1">
    <source>
        <dbReference type="ARBA" id="ARBA00004141"/>
    </source>
</evidence>
<dbReference type="InterPro" id="IPR011923">
    <property type="entry name" value="RodA/MrdB"/>
</dbReference>
<evidence type="ECO:0000256" key="3">
    <source>
        <dbReference type="ARBA" id="ARBA00022692"/>
    </source>
</evidence>
<dbReference type="Pfam" id="PF01098">
    <property type="entry name" value="FTSW_RODA_SPOVE"/>
    <property type="match status" value="1"/>
</dbReference>
<evidence type="ECO:0000256" key="7">
    <source>
        <dbReference type="ARBA" id="ARBA00044770"/>
    </source>
</evidence>
<dbReference type="NCBIfam" id="TIGR02210">
    <property type="entry name" value="rodA_shape"/>
    <property type="match status" value="1"/>
</dbReference>
<feature type="transmembrane region" description="Helical" evidence="9">
    <location>
        <begin position="110"/>
        <end position="131"/>
    </location>
</feature>
<dbReference type="PANTHER" id="PTHR30474">
    <property type="entry name" value="CELL CYCLE PROTEIN"/>
    <property type="match status" value="1"/>
</dbReference>
<keyword evidence="6 9" id="KW-0472">Membrane</keyword>
<feature type="transmembrane region" description="Helical" evidence="9">
    <location>
        <begin position="349"/>
        <end position="369"/>
    </location>
</feature>
<dbReference type="InterPro" id="IPR018365">
    <property type="entry name" value="Cell_cycle_FtsW-rel_CS"/>
</dbReference>
<evidence type="ECO:0000256" key="8">
    <source>
        <dbReference type="ARBA" id="ARBA00049902"/>
    </source>
</evidence>
<keyword evidence="3 9" id="KW-0812">Transmembrane</keyword>
<dbReference type="EC" id="2.4.99.28" evidence="7"/>
<dbReference type="InterPro" id="IPR001182">
    <property type="entry name" value="FtsW/RodA"/>
</dbReference>
<evidence type="ECO:0000256" key="2">
    <source>
        <dbReference type="ARBA" id="ARBA00004752"/>
    </source>
</evidence>
<dbReference type="GO" id="GO:0008955">
    <property type="term" value="F:peptidoglycan glycosyltransferase activity"/>
    <property type="evidence" value="ECO:0007669"/>
    <property type="project" value="UniProtKB-EC"/>
</dbReference>
<dbReference type="PANTHER" id="PTHR30474:SF14">
    <property type="entry name" value="CELL CYCLE PROTEIN"/>
    <property type="match status" value="1"/>
</dbReference>
<dbReference type="PROSITE" id="PS00428">
    <property type="entry name" value="FTSW_RODA_SPOVE"/>
    <property type="match status" value="1"/>
</dbReference>
<evidence type="ECO:0000256" key="9">
    <source>
        <dbReference type="SAM" id="Phobius"/>
    </source>
</evidence>
<protein>
    <recommendedName>
        <fullName evidence="7">peptidoglycan glycosyltransferase</fullName>
        <ecNumber evidence="7">2.4.99.28</ecNumber>
    </recommendedName>
</protein>
<dbReference type="EMBL" id="AP019307">
    <property type="protein sequence ID" value="BBH18080.1"/>
    <property type="molecule type" value="Genomic_DNA"/>
</dbReference>
<gene>
    <name evidence="10" type="ORF">Back2_23670</name>
</gene>
<feature type="transmembrane region" description="Helical" evidence="9">
    <location>
        <begin position="143"/>
        <end position="163"/>
    </location>
</feature>
<dbReference type="Proteomes" id="UP000271573">
    <property type="component" value="Chromosome"/>
</dbReference>
<comment type="pathway">
    <text evidence="2">Cell wall biogenesis; peptidoglycan biosynthesis.</text>
</comment>
<feature type="transmembrane region" description="Helical" evidence="9">
    <location>
        <begin position="12"/>
        <end position="33"/>
    </location>
</feature>
<feature type="transmembrane region" description="Helical" evidence="9">
    <location>
        <begin position="78"/>
        <end position="98"/>
    </location>
</feature>
<accession>A0A3G9IGA3</accession>
<evidence type="ECO:0000313" key="10">
    <source>
        <dbReference type="EMBL" id="BBH18080.1"/>
    </source>
</evidence>
<comment type="subcellular location">
    <subcellularLocation>
        <location evidence="1">Membrane</location>
        <topology evidence="1">Multi-pass membrane protein</topology>
    </subcellularLocation>
</comment>
<feature type="transmembrane region" description="Helical" evidence="9">
    <location>
        <begin position="282"/>
        <end position="299"/>
    </location>
</feature>
<name>A0A3G9IGA3_9ACTN</name>
<comment type="catalytic activity">
    <reaction evidence="8">
        <text>[GlcNAc-(1-&gt;4)-Mur2Ac(oyl-L-Ala-gamma-D-Glu-L-Lys-D-Ala-D-Ala)](n)-di-trans,octa-cis-undecaprenyl diphosphate + beta-D-GlcNAc-(1-&gt;4)-Mur2Ac(oyl-L-Ala-gamma-D-Glu-L-Lys-D-Ala-D-Ala)-di-trans,octa-cis-undecaprenyl diphosphate = [GlcNAc-(1-&gt;4)-Mur2Ac(oyl-L-Ala-gamma-D-Glu-L-Lys-D-Ala-D-Ala)](n+1)-di-trans,octa-cis-undecaprenyl diphosphate + di-trans,octa-cis-undecaprenyl diphosphate + H(+)</text>
        <dbReference type="Rhea" id="RHEA:23708"/>
        <dbReference type="Rhea" id="RHEA-COMP:9602"/>
        <dbReference type="Rhea" id="RHEA-COMP:9603"/>
        <dbReference type="ChEBI" id="CHEBI:15378"/>
        <dbReference type="ChEBI" id="CHEBI:58405"/>
        <dbReference type="ChEBI" id="CHEBI:60033"/>
        <dbReference type="ChEBI" id="CHEBI:78435"/>
        <dbReference type="EC" id="2.4.99.28"/>
    </reaction>
</comment>
<keyword evidence="5 9" id="KW-1133">Transmembrane helix</keyword>
<feature type="transmembrane region" description="Helical" evidence="9">
    <location>
        <begin position="45"/>
        <end position="66"/>
    </location>
</feature>
<organism evidence="10 11">
    <name type="scientific">Nocardioides baekrokdamisoli</name>
    <dbReference type="NCBI Taxonomy" id="1804624"/>
    <lineage>
        <taxon>Bacteria</taxon>
        <taxon>Bacillati</taxon>
        <taxon>Actinomycetota</taxon>
        <taxon>Actinomycetes</taxon>
        <taxon>Propionibacteriales</taxon>
        <taxon>Nocardioidaceae</taxon>
        <taxon>Nocardioides</taxon>
    </lineage>
</organism>
<evidence type="ECO:0000256" key="4">
    <source>
        <dbReference type="ARBA" id="ARBA00022960"/>
    </source>
</evidence>
<dbReference type="GO" id="GO:0015648">
    <property type="term" value="F:lipid-linked peptidoglycan transporter activity"/>
    <property type="evidence" value="ECO:0007669"/>
    <property type="project" value="TreeGrafter"/>
</dbReference>
<keyword evidence="11" id="KW-1185">Reference proteome</keyword>
<feature type="transmembrane region" description="Helical" evidence="9">
    <location>
        <begin position="169"/>
        <end position="186"/>
    </location>
</feature>
<reference evidence="10 11" key="1">
    <citation type="submission" date="2018-11" db="EMBL/GenBank/DDBJ databases">
        <title>Complete genome sequence of Nocardioides baekrokdamisoli strain KCTC 39748.</title>
        <authorList>
            <person name="Kang S.W."/>
            <person name="Lee K.C."/>
            <person name="Kim K.K."/>
            <person name="Kim J.S."/>
            <person name="Kim D.S."/>
            <person name="Ko S.H."/>
            <person name="Yang S.H."/>
            <person name="Shin Y.K."/>
            <person name="Lee J.S."/>
        </authorList>
    </citation>
    <scope>NUCLEOTIDE SEQUENCE [LARGE SCALE GENOMIC DNA]</scope>
    <source>
        <strain evidence="10 11">KCTC 39748</strain>
    </source>
</reference>
<feature type="transmembrane region" description="Helical" evidence="9">
    <location>
        <begin position="193"/>
        <end position="212"/>
    </location>
</feature>